<proteinExistence type="inferred from homology"/>
<dbReference type="GeneID" id="41588818"/>
<feature type="compositionally biased region" description="Basic residues" evidence="5">
    <location>
        <begin position="219"/>
        <end position="231"/>
    </location>
</feature>
<dbReference type="SUPFAM" id="SSF50104">
    <property type="entry name" value="Translation proteins SH3-like domain"/>
    <property type="match status" value="1"/>
</dbReference>
<gene>
    <name evidence="9" type="ORF">CPM_1567</name>
    <name evidence="8" type="ORF">CSP5_1577</name>
</gene>
<dbReference type="InterPro" id="IPR022666">
    <property type="entry name" value="Ribosomal_uL2_RNA-bd_dom"/>
</dbReference>
<dbReference type="STRING" id="1673428.CPM_1567"/>
<dbReference type="Gene3D" id="2.30.30.30">
    <property type="match status" value="1"/>
</dbReference>
<dbReference type="SMART" id="SM01383">
    <property type="entry name" value="Ribosomal_L2"/>
    <property type="match status" value="1"/>
</dbReference>
<dbReference type="SMART" id="SM01382">
    <property type="entry name" value="Ribosomal_L2_C"/>
    <property type="match status" value="1"/>
</dbReference>
<dbReference type="EMBL" id="LT719092">
    <property type="protein sequence ID" value="SJK85356.1"/>
    <property type="molecule type" value="Genomic_DNA"/>
</dbReference>
<dbReference type="PANTHER" id="PTHR13691:SF16">
    <property type="entry name" value="LARGE RIBOSOMAL SUBUNIT PROTEIN UL2"/>
    <property type="match status" value="1"/>
</dbReference>
<dbReference type="RefSeq" id="WP_021790163.1">
    <property type="nucleotide sequence ID" value="NZ_LT671858.1"/>
</dbReference>
<organism evidence="8 11">
    <name type="scientific">Cuniculiplasma divulgatum</name>
    <dbReference type="NCBI Taxonomy" id="1673428"/>
    <lineage>
        <taxon>Archaea</taxon>
        <taxon>Methanobacteriati</taxon>
        <taxon>Thermoplasmatota</taxon>
        <taxon>Thermoplasmata</taxon>
        <taxon>Thermoplasmatales</taxon>
        <taxon>Cuniculiplasmataceae</taxon>
        <taxon>Cuniculiplasma</taxon>
    </lineage>
</organism>
<comment type="similarity">
    <text evidence="1">Belongs to the universal ribosomal protein uL2 family.</text>
</comment>
<dbReference type="InterPro" id="IPR014722">
    <property type="entry name" value="Rib_uL2_dom2"/>
</dbReference>
<dbReference type="GO" id="GO:0022625">
    <property type="term" value="C:cytosolic large ribosomal subunit"/>
    <property type="evidence" value="ECO:0007669"/>
    <property type="project" value="TreeGrafter"/>
</dbReference>
<evidence type="ECO:0000259" key="7">
    <source>
        <dbReference type="SMART" id="SM01383"/>
    </source>
</evidence>
<evidence type="ECO:0000313" key="11">
    <source>
        <dbReference type="Proteomes" id="UP000195607"/>
    </source>
</evidence>
<dbReference type="Gene3D" id="2.40.50.140">
    <property type="entry name" value="Nucleic acid-binding proteins"/>
    <property type="match status" value="1"/>
</dbReference>
<evidence type="ECO:0000256" key="1">
    <source>
        <dbReference type="ARBA" id="ARBA00005636"/>
    </source>
</evidence>
<dbReference type="GO" id="GO:0002181">
    <property type="term" value="P:cytoplasmic translation"/>
    <property type="evidence" value="ECO:0007669"/>
    <property type="project" value="TreeGrafter"/>
</dbReference>
<keyword evidence="10" id="KW-1185">Reference proteome</keyword>
<evidence type="ECO:0000313" key="8">
    <source>
        <dbReference type="EMBL" id="SIM78100.1"/>
    </source>
</evidence>
<dbReference type="EMBL" id="LT671858">
    <property type="protein sequence ID" value="SIM78100.1"/>
    <property type="molecule type" value="Genomic_DNA"/>
</dbReference>
<feature type="domain" description="Large ribosomal subunit protein uL2 C-terminal" evidence="6">
    <location>
        <begin position="84"/>
        <end position="216"/>
    </location>
</feature>
<dbReference type="Proteomes" id="UP000195607">
    <property type="component" value="Chromosome I"/>
</dbReference>
<evidence type="ECO:0000259" key="6">
    <source>
        <dbReference type="SMART" id="SM01382"/>
    </source>
</evidence>
<evidence type="ECO:0000313" key="10">
    <source>
        <dbReference type="Proteomes" id="UP000187822"/>
    </source>
</evidence>
<dbReference type="InterPro" id="IPR002171">
    <property type="entry name" value="Ribosomal_uL2"/>
</dbReference>
<keyword evidence="2 8" id="KW-0689">Ribosomal protein</keyword>
<reference evidence="8 11" key="1">
    <citation type="submission" date="2016-04" db="EMBL/GenBank/DDBJ databases">
        <authorList>
            <person name="Evans L.H."/>
            <person name="Alamgir A."/>
            <person name="Owens N."/>
            <person name="Weber N.D."/>
            <person name="Virtaneva K."/>
            <person name="Barbian K."/>
            <person name="Babar A."/>
            <person name="Rosenke K."/>
        </authorList>
    </citation>
    <scope>NUCLEOTIDE SEQUENCE [LARGE SCALE GENOMIC DNA]</scope>
    <source>
        <strain evidence="8">S5</strain>
        <strain evidence="11">S5(T) (JCM 30642 \VKM B-2941)</strain>
    </source>
</reference>
<dbReference type="KEGG" id="cdiv:CPM_1567"/>
<evidence type="ECO:0000256" key="2">
    <source>
        <dbReference type="ARBA" id="ARBA00022980"/>
    </source>
</evidence>
<dbReference type="Pfam" id="PF03947">
    <property type="entry name" value="Ribosomal_L2_C"/>
    <property type="match status" value="1"/>
</dbReference>
<dbReference type="OrthoDB" id="5987at2157"/>
<reference evidence="10" key="2">
    <citation type="submission" date="2016-06" db="EMBL/GenBank/DDBJ databases">
        <authorList>
            <person name="Toshchakov V.S."/>
        </authorList>
    </citation>
    <scope>NUCLEOTIDE SEQUENCE [LARGE SCALE GENOMIC DNA]</scope>
    <source>
        <strain>PM4 (JCM 30641</strain>
        <strain evidence="10">\VKM B-2940)</strain>
    </source>
</reference>
<dbReference type="PANTHER" id="PTHR13691">
    <property type="entry name" value="RIBOSOMAL PROTEIN L2"/>
    <property type="match status" value="1"/>
</dbReference>
<feature type="region of interest" description="Disordered" evidence="5">
    <location>
        <begin position="193"/>
        <end position="231"/>
    </location>
</feature>
<dbReference type="InterPro" id="IPR022669">
    <property type="entry name" value="Ribosomal_uL2_C"/>
</dbReference>
<accession>A0A1N5W034</accession>
<evidence type="ECO:0000256" key="3">
    <source>
        <dbReference type="ARBA" id="ARBA00023274"/>
    </source>
</evidence>
<dbReference type="GO" id="GO:0003735">
    <property type="term" value="F:structural constituent of ribosome"/>
    <property type="evidence" value="ECO:0007669"/>
    <property type="project" value="InterPro"/>
</dbReference>
<keyword evidence="3" id="KW-0687">Ribonucleoprotein</keyword>
<protein>
    <recommendedName>
        <fullName evidence="4">50S ribosomal protein L2</fullName>
    </recommendedName>
</protein>
<dbReference type="InterPro" id="IPR008991">
    <property type="entry name" value="Translation_prot_SH3-like_sf"/>
</dbReference>
<dbReference type="GO" id="GO:0003723">
    <property type="term" value="F:RNA binding"/>
    <property type="evidence" value="ECO:0007669"/>
    <property type="project" value="InterPro"/>
</dbReference>
<evidence type="ECO:0000256" key="4">
    <source>
        <dbReference type="ARBA" id="ARBA00035459"/>
    </source>
</evidence>
<dbReference type="Proteomes" id="UP000187822">
    <property type="component" value="Chromosome I"/>
</dbReference>
<name>A0A1N5W034_9ARCH</name>
<dbReference type="InterPro" id="IPR012340">
    <property type="entry name" value="NA-bd_OB-fold"/>
</dbReference>
<dbReference type="Gene3D" id="4.10.950.10">
    <property type="entry name" value="Ribosomal protein L2, domain 3"/>
    <property type="match status" value="1"/>
</dbReference>
<dbReference type="InterPro" id="IPR023672">
    <property type="entry name" value="Ribosomal_uL2_arc_euk"/>
</dbReference>
<feature type="domain" description="Large ribosomal subunit protein uL2 RNA-binding" evidence="7">
    <location>
        <begin position="11"/>
        <end position="78"/>
    </location>
</feature>
<dbReference type="NCBIfam" id="NF007180">
    <property type="entry name" value="PRK09612.1"/>
    <property type="match status" value="1"/>
</dbReference>
<reference evidence="9" key="3">
    <citation type="submission" date="2016-06" db="EMBL/GenBank/DDBJ databases">
        <authorList>
            <person name="Olsen C.W."/>
            <person name="Carey S."/>
            <person name="Hinshaw L."/>
            <person name="Karasin A.I."/>
        </authorList>
    </citation>
    <scope>NUCLEOTIDE SEQUENCE [LARGE SCALE GENOMIC DNA]</scope>
    <source>
        <strain evidence="9">PM4</strain>
    </source>
</reference>
<dbReference type="PIRSF" id="PIRSF002158">
    <property type="entry name" value="Ribosomal_L2"/>
    <property type="match status" value="1"/>
</dbReference>
<sequence>MGKLLITQRRGKGKLVFRSPGHRHVSPMRIPEDGNYKIKDIIHAPGRTSPVLVLDGTNKKKLYQIAFNGAYVDQTVNIGKIENPKSGDSTYLGFIPDGSLVHNIETVPGDGGKLCRTAGAYSQVISHGEFVSIKLPSGAIKNVNPQCRATVGVVAGTGAKDIPILKAGRHIHYLQSKAKKAYTVRGVAMNAVNHPHGGGNHQHVGRPSTVGRGTPPGRKVGRLSPKRRKIK</sequence>
<dbReference type="InterPro" id="IPR014726">
    <property type="entry name" value="Ribosomal_uL2_dom3"/>
</dbReference>
<evidence type="ECO:0000313" key="9">
    <source>
        <dbReference type="EMBL" id="SJK85356.1"/>
    </source>
</evidence>
<dbReference type="AlphaFoldDB" id="A0A1N5W034"/>
<evidence type="ECO:0000256" key="5">
    <source>
        <dbReference type="SAM" id="MobiDB-lite"/>
    </source>
</evidence>
<dbReference type="SUPFAM" id="SSF50249">
    <property type="entry name" value="Nucleic acid-binding proteins"/>
    <property type="match status" value="1"/>
</dbReference>